<evidence type="ECO:0000313" key="2">
    <source>
        <dbReference type="Proteomes" id="UP000278351"/>
    </source>
</evidence>
<dbReference type="RefSeq" id="WP_123849164.1">
    <property type="nucleotide sequence ID" value="NZ_RPDH01000003.1"/>
</dbReference>
<dbReference type="OrthoDB" id="1495536at2"/>
<dbReference type="AlphaFoldDB" id="A0A3N4PP61"/>
<keyword evidence="2" id="KW-1185">Reference proteome</keyword>
<sequence>MRGNNTIITDILLELRAAKRKQPTWPDHIVARAAMVAEEAGELLRASLQYKYEPLLFLDNEGMRAEMRKEAIQTAAMCLRFIEALDKDKL</sequence>
<evidence type="ECO:0000313" key="1">
    <source>
        <dbReference type="EMBL" id="RPE05520.1"/>
    </source>
</evidence>
<reference evidence="1 2" key="1">
    <citation type="submission" date="2018-11" db="EMBL/GenBank/DDBJ databases">
        <title>Chitinophaga lutea sp.nov., isolate from arsenic contaminated soil.</title>
        <authorList>
            <person name="Zong Y."/>
        </authorList>
    </citation>
    <scope>NUCLEOTIDE SEQUENCE [LARGE SCALE GENOMIC DNA]</scope>
    <source>
        <strain evidence="1 2">ZY74</strain>
    </source>
</reference>
<protein>
    <submittedName>
        <fullName evidence="1">Uncharacterized protein</fullName>
    </submittedName>
</protein>
<gene>
    <name evidence="1" type="ORF">EGT74_24355</name>
</gene>
<organism evidence="1 2">
    <name type="scientific">Chitinophaga lutea</name>
    <dbReference type="NCBI Taxonomy" id="2488634"/>
    <lineage>
        <taxon>Bacteria</taxon>
        <taxon>Pseudomonadati</taxon>
        <taxon>Bacteroidota</taxon>
        <taxon>Chitinophagia</taxon>
        <taxon>Chitinophagales</taxon>
        <taxon>Chitinophagaceae</taxon>
        <taxon>Chitinophaga</taxon>
    </lineage>
</organism>
<dbReference type="EMBL" id="RPDH01000003">
    <property type="protein sequence ID" value="RPE05520.1"/>
    <property type="molecule type" value="Genomic_DNA"/>
</dbReference>
<name>A0A3N4PP61_9BACT</name>
<accession>A0A3N4PP61</accession>
<proteinExistence type="predicted"/>
<comment type="caution">
    <text evidence="1">The sequence shown here is derived from an EMBL/GenBank/DDBJ whole genome shotgun (WGS) entry which is preliminary data.</text>
</comment>
<dbReference type="Proteomes" id="UP000278351">
    <property type="component" value="Unassembled WGS sequence"/>
</dbReference>